<organism evidence="2 3">
    <name type="scientific">Cohnella abietis</name>
    <dbReference type="NCBI Taxonomy" id="2507935"/>
    <lineage>
        <taxon>Bacteria</taxon>
        <taxon>Bacillati</taxon>
        <taxon>Bacillota</taxon>
        <taxon>Bacilli</taxon>
        <taxon>Bacillales</taxon>
        <taxon>Paenibacillaceae</taxon>
        <taxon>Cohnella</taxon>
    </lineage>
</organism>
<gene>
    <name evidence="2" type="ORF">KCTCHS21_30910</name>
</gene>
<feature type="transmembrane region" description="Helical" evidence="1">
    <location>
        <begin position="157"/>
        <end position="178"/>
    </location>
</feature>
<name>A0A3T1D6I6_9BACL</name>
<reference evidence="2 3" key="1">
    <citation type="submission" date="2019-01" db="EMBL/GenBank/DDBJ databases">
        <title>Complete genome sequence of Cohnella hallensis HS21 isolated from Korean fir (Abies koreana) rhizospheric soil.</title>
        <authorList>
            <person name="Jiang L."/>
            <person name="Kang S.W."/>
            <person name="Kim S."/>
            <person name="Jung J."/>
            <person name="Kim C.Y."/>
            <person name="Kim D.H."/>
            <person name="Kim S.W."/>
            <person name="Lee J."/>
        </authorList>
    </citation>
    <scope>NUCLEOTIDE SEQUENCE [LARGE SCALE GENOMIC DNA]</scope>
    <source>
        <strain evidence="2 3">HS21</strain>
    </source>
</reference>
<dbReference type="EMBL" id="AP019400">
    <property type="protein sequence ID" value="BBI33692.1"/>
    <property type="molecule type" value="Genomic_DNA"/>
</dbReference>
<dbReference type="Proteomes" id="UP000289856">
    <property type="component" value="Chromosome"/>
</dbReference>
<dbReference type="AlphaFoldDB" id="A0A3T1D6I6"/>
<evidence type="ECO:0000313" key="2">
    <source>
        <dbReference type="EMBL" id="BBI33692.1"/>
    </source>
</evidence>
<evidence type="ECO:0000256" key="1">
    <source>
        <dbReference type="SAM" id="Phobius"/>
    </source>
</evidence>
<evidence type="ECO:0000313" key="3">
    <source>
        <dbReference type="Proteomes" id="UP000289856"/>
    </source>
</evidence>
<sequence>MNSAALLSPTDINVIRRYVHTKYAPLPGDRRAAIVADAIRRTLQQRLPNIPSDLKNQVTDELISRYLVGEQREVKPEDVLDLCAELEYDEADRGERLVEPILSWVNDRSPRRWSSEQIASRLERRQPHHLALVQELPANEGQAAKAWRNRVWLQIPVRMWLIMAVAIISGIGATYLLVGKSSTPNAIIAPEPVLPKYEEPLIIPPDIGMPNALKYADFDVAAVKAYLLSRDSLLAEEPYFEAIVDSARKFDVHPLLLFAITGQEQGFVPKMNKNAKLIANNPFNVGHSWLEYNTTIHKSANIAAKFISELGVKRPEGHEPFAWFNKTYAEDPLWSDGVRKIFAKLSSLPPTTP</sequence>
<proteinExistence type="predicted"/>
<dbReference type="KEGG" id="cohn:KCTCHS21_30910"/>
<protein>
    <submittedName>
        <fullName evidence="2">Uncharacterized protein</fullName>
    </submittedName>
</protein>
<keyword evidence="1" id="KW-0472">Membrane</keyword>
<keyword evidence="1" id="KW-1133">Transmembrane helix</keyword>
<accession>A0A3T1D6I6</accession>
<dbReference type="RefSeq" id="WP_130609805.1">
    <property type="nucleotide sequence ID" value="NZ_AP019400.1"/>
</dbReference>
<keyword evidence="3" id="KW-1185">Reference proteome</keyword>
<dbReference type="OrthoDB" id="9805070at2"/>
<keyword evidence="1" id="KW-0812">Transmembrane</keyword>